<keyword evidence="5" id="KW-1185">Reference proteome</keyword>
<dbReference type="InterPro" id="IPR010330">
    <property type="entry name" value="CoiA_nuc"/>
</dbReference>
<feature type="domain" description="Competence protein CoiA-like N-terminal" evidence="2">
    <location>
        <begin position="10"/>
        <end position="56"/>
    </location>
</feature>
<dbReference type="Proteomes" id="UP001167919">
    <property type="component" value="Unassembled WGS sequence"/>
</dbReference>
<sequence length="365" mass="42016">MLIAQLIKNQTLVEADHAKRDELFSCPACQSIVTLRHGQIKIPYFAHLANANCQVFSENESQLHLKAKKELKAQAEAAGYTATLEKRLPDISQRADLVIENDLGQKMAIEYQQSPLSLQRLRERNAGYAKIALPVVWILGPNYAQAILKQRTVFKFSDARNRLFYADASIEKIHLLTDFRKMDHTKLAMARTKLSLKNCLDYLLASQPNPCKSSYFKKPVRQKQMMINELHRLQQDAMCKRLPVEIVQLTYEQHKNLVCAPTIIHLGSQAGLSVTNWQWRLSLILRLIEVGEGHLTTIDRLLKQFSSETYFYPRMVKNAFAKNAFLKLLSEFEDANIISLKKAYVLVKHLPKWFSSYEQKLNSLR</sequence>
<dbReference type="Proteomes" id="UP000286907">
    <property type="component" value="Chromosome"/>
</dbReference>
<evidence type="ECO:0000313" key="6">
    <source>
        <dbReference type="Proteomes" id="UP001167919"/>
    </source>
</evidence>
<reference evidence="4 5" key="1">
    <citation type="journal article" date="2019" name="Syst. Appl. Microbiol.">
        <title>Oenococcus sicerae sp. nov., isolated from French cider.</title>
        <authorList>
            <person name="Cousin F.J."/>
            <person name="Le Guellec R."/>
            <person name="Chagnot C."/>
            <person name="Goux D."/>
            <person name="Dalmasso M."/>
            <person name="Laplace J.M."/>
            <person name="Cretenet M."/>
        </authorList>
    </citation>
    <scope>NUCLEOTIDE SEQUENCE [LARGE SCALE GENOMIC DNA]</scope>
    <source>
        <strain evidence="4 5">UCMA 15228</strain>
    </source>
</reference>
<evidence type="ECO:0000259" key="1">
    <source>
        <dbReference type="Pfam" id="PF06054"/>
    </source>
</evidence>
<dbReference type="EMBL" id="CP029684">
    <property type="protein sequence ID" value="QAS69057.1"/>
    <property type="molecule type" value="Genomic_DNA"/>
</dbReference>
<evidence type="ECO:0000313" key="4">
    <source>
        <dbReference type="EMBL" id="QAS69057.1"/>
    </source>
</evidence>
<proteinExistence type="predicted"/>
<dbReference type="Pfam" id="PF25164">
    <property type="entry name" value="CoiA_N"/>
    <property type="match status" value="1"/>
</dbReference>
<feature type="domain" description="Competence protein CoiA nuclease-like" evidence="1">
    <location>
        <begin position="60"/>
        <end position="187"/>
    </location>
</feature>
<evidence type="ECO:0000313" key="5">
    <source>
        <dbReference type="Proteomes" id="UP000286907"/>
    </source>
</evidence>
<dbReference type="AlphaFoldDB" id="A0AAJ1RDG8"/>
<dbReference type="EMBL" id="SDWY01000001">
    <property type="protein sequence ID" value="MDN6899906.1"/>
    <property type="molecule type" value="Genomic_DNA"/>
</dbReference>
<name>A0AAJ1RDG8_9LACO</name>
<reference evidence="4" key="3">
    <citation type="submission" date="2020-01" db="EMBL/GenBank/DDBJ databases">
        <authorList>
            <person name="Cousin F.J."/>
            <person name="Le Guellec R."/>
            <person name="Cretenet M."/>
        </authorList>
    </citation>
    <scope>NUCLEOTIDE SEQUENCE</scope>
    <source>
        <strain evidence="4">UCMA 15228</strain>
    </source>
</reference>
<organism evidence="3 6">
    <name type="scientific">Oenococcus sicerae</name>
    <dbReference type="NCBI Taxonomy" id="2203724"/>
    <lineage>
        <taxon>Bacteria</taxon>
        <taxon>Bacillati</taxon>
        <taxon>Bacillota</taxon>
        <taxon>Bacilli</taxon>
        <taxon>Lactobacillales</taxon>
        <taxon>Lactobacillaceae</taxon>
        <taxon>Oenococcus</taxon>
    </lineage>
</organism>
<dbReference type="RefSeq" id="WP_128684830.1">
    <property type="nucleotide sequence ID" value="NZ_CP029684.2"/>
</dbReference>
<dbReference type="InterPro" id="IPR057253">
    <property type="entry name" value="CoiA-like_N"/>
</dbReference>
<protein>
    <submittedName>
        <fullName evidence="3">Competence protein</fullName>
    </submittedName>
</protein>
<evidence type="ECO:0000259" key="2">
    <source>
        <dbReference type="Pfam" id="PF25164"/>
    </source>
</evidence>
<accession>A0AAJ1RDG8</accession>
<dbReference type="Pfam" id="PF06054">
    <property type="entry name" value="CoiA_nuc"/>
    <property type="match status" value="1"/>
</dbReference>
<gene>
    <name evidence="4" type="ORF">DLJ48_00160</name>
    <name evidence="3" type="ORF">EVC35_02650</name>
</gene>
<reference evidence="3" key="2">
    <citation type="submission" date="2019-01" db="EMBL/GenBank/DDBJ databases">
        <title>Oenococcus sicerae UCMA17102.</title>
        <authorList>
            <person name="Cousin F.J."/>
            <person name="Le Guellec R."/>
            <person name="Cretenet M."/>
        </authorList>
    </citation>
    <scope>NUCLEOTIDE SEQUENCE</scope>
    <source>
        <strain evidence="3">UCMA17102</strain>
    </source>
</reference>
<evidence type="ECO:0000313" key="3">
    <source>
        <dbReference type="EMBL" id="MDN6899906.1"/>
    </source>
</evidence>